<keyword evidence="2" id="KW-1185">Reference proteome</keyword>
<reference evidence="1" key="1">
    <citation type="journal article" date="2023" name="Genome Biol. Evol.">
        <title>Long-read-based Genome Assembly of Drosophila gunungcola Reveals Fewer Chemosensory Genes in Flower-breeding Species.</title>
        <authorList>
            <person name="Negi A."/>
            <person name="Liao B.Y."/>
            <person name="Yeh S.D."/>
        </authorList>
    </citation>
    <scope>NUCLEOTIDE SEQUENCE</scope>
    <source>
        <strain evidence="1">Sukarami</strain>
    </source>
</reference>
<dbReference type="Proteomes" id="UP001059596">
    <property type="component" value="Unassembled WGS sequence"/>
</dbReference>
<dbReference type="EMBL" id="JAMKOV010000053">
    <property type="protein sequence ID" value="KAI8034916.1"/>
    <property type="molecule type" value="Genomic_DNA"/>
</dbReference>
<evidence type="ECO:0000313" key="1">
    <source>
        <dbReference type="EMBL" id="KAI8034916.1"/>
    </source>
</evidence>
<name>A0A9P9YDF9_9MUSC</name>
<protein>
    <submittedName>
        <fullName evidence="1">Uncharacterized protein</fullName>
    </submittedName>
</protein>
<sequence>QSYNFCVNKFCDVCIIVRIIVVSDRGNESTHKEIYPPNVFKWMSFSQLKNCT</sequence>
<accession>A0A9P9YDF9</accession>
<organism evidence="1 2">
    <name type="scientific">Drosophila gunungcola</name>
    <name type="common">fruit fly</name>
    <dbReference type="NCBI Taxonomy" id="103775"/>
    <lineage>
        <taxon>Eukaryota</taxon>
        <taxon>Metazoa</taxon>
        <taxon>Ecdysozoa</taxon>
        <taxon>Arthropoda</taxon>
        <taxon>Hexapoda</taxon>
        <taxon>Insecta</taxon>
        <taxon>Pterygota</taxon>
        <taxon>Neoptera</taxon>
        <taxon>Endopterygota</taxon>
        <taxon>Diptera</taxon>
        <taxon>Brachycera</taxon>
        <taxon>Muscomorpha</taxon>
        <taxon>Ephydroidea</taxon>
        <taxon>Drosophilidae</taxon>
        <taxon>Drosophila</taxon>
        <taxon>Sophophora</taxon>
    </lineage>
</organism>
<proteinExistence type="predicted"/>
<evidence type="ECO:0000313" key="2">
    <source>
        <dbReference type="Proteomes" id="UP001059596"/>
    </source>
</evidence>
<comment type="caution">
    <text evidence="1">The sequence shown here is derived from an EMBL/GenBank/DDBJ whole genome shotgun (WGS) entry which is preliminary data.</text>
</comment>
<feature type="non-terminal residue" evidence="1">
    <location>
        <position position="1"/>
    </location>
</feature>
<dbReference type="AlphaFoldDB" id="A0A9P9YDF9"/>
<gene>
    <name evidence="1" type="ORF">M5D96_012263</name>
</gene>